<dbReference type="Proteomes" id="UP001597560">
    <property type="component" value="Unassembled WGS sequence"/>
</dbReference>
<reference evidence="2" key="1">
    <citation type="journal article" date="2019" name="Int. J. Syst. Evol. Microbiol.">
        <title>The Global Catalogue of Microorganisms (GCM) 10K type strain sequencing project: providing services to taxonomists for standard genome sequencing and annotation.</title>
        <authorList>
            <consortium name="The Broad Institute Genomics Platform"/>
            <consortium name="The Broad Institute Genome Sequencing Center for Infectious Disease"/>
            <person name="Wu L."/>
            <person name="Ma J."/>
        </authorList>
    </citation>
    <scope>NUCLEOTIDE SEQUENCE [LARGE SCALE GENOMIC DNA]</scope>
    <source>
        <strain evidence="2">KCTC 23098</strain>
    </source>
</reference>
<dbReference type="RefSeq" id="WP_377610123.1">
    <property type="nucleotide sequence ID" value="NZ_JBHUPA010000003.1"/>
</dbReference>
<keyword evidence="2" id="KW-1185">Reference proteome</keyword>
<accession>A0ABW6AZZ7</accession>
<sequence length="257" mass="30023">MKRQVNLNLPDDFILTSELLNISLEKALETIVRNVKIYDFLSSRIHAKRSSAKEIFRRFLHMKGINGERILRETAHANSYIPCIQSLVNIESGVKALEYKATVKAWFQEIHQGSSVDTIEKPIITGEKFCIKTTEDFEVLCKLFQVEADMFLQYYIDRISLPKKCSGHPEDPKGVLMEFFQEYTPSEDSAKLKRYLEKNIQGTYHYIMITIVKADNEQPECEALLRVEIAKWRDEYMMLRRKWKKQGKPLNITSYGN</sequence>
<name>A0ABW6AZZ7_9SPHI</name>
<proteinExistence type="predicted"/>
<comment type="caution">
    <text evidence="1">The sequence shown here is derived from an EMBL/GenBank/DDBJ whole genome shotgun (WGS) entry which is preliminary data.</text>
</comment>
<organism evidence="1 2">
    <name type="scientific">Olivibacter jilunii</name>
    <dbReference type="NCBI Taxonomy" id="985016"/>
    <lineage>
        <taxon>Bacteria</taxon>
        <taxon>Pseudomonadati</taxon>
        <taxon>Bacteroidota</taxon>
        <taxon>Sphingobacteriia</taxon>
        <taxon>Sphingobacteriales</taxon>
        <taxon>Sphingobacteriaceae</taxon>
        <taxon>Olivibacter</taxon>
    </lineage>
</organism>
<evidence type="ECO:0000313" key="2">
    <source>
        <dbReference type="Proteomes" id="UP001597560"/>
    </source>
</evidence>
<dbReference type="EMBL" id="JBHUPA010000003">
    <property type="protein sequence ID" value="MFD2961843.1"/>
    <property type="molecule type" value="Genomic_DNA"/>
</dbReference>
<gene>
    <name evidence="1" type="ORF">ACFS6J_08605</name>
</gene>
<protein>
    <submittedName>
        <fullName evidence="1">Uncharacterized protein</fullName>
    </submittedName>
</protein>
<evidence type="ECO:0000313" key="1">
    <source>
        <dbReference type="EMBL" id="MFD2961843.1"/>
    </source>
</evidence>